<dbReference type="InterPro" id="IPR036378">
    <property type="entry name" value="FAS1_dom_sf"/>
</dbReference>
<dbReference type="InterPro" id="IPR050904">
    <property type="entry name" value="Adhesion/Biosynth-related"/>
</dbReference>
<dbReference type="Proteomes" id="UP000660454">
    <property type="component" value="Unassembled WGS sequence"/>
</dbReference>
<dbReference type="PANTHER" id="PTHR10900:SF77">
    <property type="entry name" value="FI19380P1"/>
    <property type="match status" value="1"/>
</dbReference>
<dbReference type="SMART" id="SM00554">
    <property type="entry name" value="FAS1"/>
    <property type="match status" value="1"/>
</dbReference>
<reference evidence="2 3" key="1">
    <citation type="submission" date="2021-01" db="EMBL/GenBank/DDBJ databases">
        <title>Whole genome shotgun sequence of Microbispora siamensis NBRC 104113.</title>
        <authorList>
            <person name="Komaki H."/>
            <person name="Tamura T."/>
        </authorList>
    </citation>
    <scope>NUCLEOTIDE SEQUENCE [LARGE SCALE GENOMIC DNA]</scope>
    <source>
        <strain evidence="2 3">NBRC 104113</strain>
    </source>
</reference>
<dbReference type="EMBL" id="BOOF01000017">
    <property type="protein sequence ID" value="GIH62613.1"/>
    <property type="molecule type" value="Genomic_DNA"/>
</dbReference>
<gene>
    <name evidence="2" type="ORF">Msi02_34300</name>
</gene>
<keyword evidence="3" id="KW-1185">Reference proteome</keyword>
<accession>A0ABQ4GMI9</accession>
<dbReference type="PANTHER" id="PTHR10900">
    <property type="entry name" value="PERIOSTIN-RELATED"/>
    <property type="match status" value="1"/>
</dbReference>
<evidence type="ECO:0000259" key="1">
    <source>
        <dbReference type="PROSITE" id="PS50213"/>
    </source>
</evidence>
<proteinExistence type="predicted"/>
<evidence type="ECO:0000313" key="3">
    <source>
        <dbReference type="Proteomes" id="UP000660454"/>
    </source>
</evidence>
<dbReference type="SUPFAM" id="SSF82153">
    <property type="entry name" value="FAS1 domain"/>
    <property type="match status" value="1"/>
</dbReference>
<protein>
    <recommendedName>
        <fullName evidence="1">FAS1 domain-containing protein</fullName>
    </recommendedName>
</protein>
<feature type="domain" description="FAS1" evidence="1">
    <location>
        <begin position="18"/>
        <end position="149"/>
    </location>
</feature>
<comment type="caution">
    <text evidence="2">The sequence shown here is derived from an EMBL/GenBank/DDBJ whole genome shotgun (WGS) entry which is preliminary data.</text>
</comment>
<dbReference type="Gene3D" id="2.30.180.10">
    <property type="entry name" value="FAS1 domain"/>
    <property type="match status" value="1"/>
</dbReference>
<dbReference type="Pfam" id="PF02469">
    <property type="entry name" value="Fasciclin"/>
    <property type="match status" value="1"/>
</dbReference>
<dbReference type="InterPro" id="IPR000782">
    <property type="entry name" value="FAS1_domain"/>
</dbReference>
<sequence length="151" mass="16250">MPSGSGCSAVTGTEAMSGQPVATAIAGVPDLSKMASALSKADLAQYLDSTKDITVFVPVNEAFGKLPKFELDRMFSDDKDWERQVLAYHVVEGRKTRNDLTNAKLTTKEGRELTTRLSGQDLIVGNDAKVLCGEIQTANATVYLIDKVLIP</sequence>
<evidence type="ECO:0000313" key="2">
    <source>
        <dbReference type="EMBL" id="GIH62613.1"/>
    </source>
</evidence>
<dbReference type="PROSITE" id="PS50213">
    <property type="entry name" value="FAS1"/>
    <property type="match status" value="1"/>
</dbReference>
<name>A0ABQ4GMI9_9ACTN</name>
<organism evidence="2 3">
    <name type="scientific">Microbispora siamensis</name>
    <dbReference type="NCBI Taxonomy" id="564413"/>
    <lineage>
        <taxon>Bacteria</taxon>
        <taxon>Bacillati</taxon>
        <taxon>Actinomycetota</taxon>
        <taxon>Actinomycetes</taxon>
        <taxon>Streptosporangiales</taxon>
        <taxon>Streptosporangiaceae</taxon>
        <taxon>Microbispora</taxon>
    </lineage>
</organism>